<gene>
    <name evidence="1" type="ORF">M8009_02410</name>
</gene>
<organism evidence="1 2">
    <name type="scientific">Halomonas gemina</name>
    <dbReference type="NCBI Taxonomy" id="2945105"/>
    <lineage>
        <taxon>Bacteria</taxon>
        <taxon>Pseudomonadati</taxon>
        <taxon>Pseudomonadota</taxon>
        <taxon>Gammaproteobacteria</taxon>
        <taxon>Oceanospirillales</taxon>
        <taxon>Halomonadaceae</taxon>
        <taxon>Halomonas</taxon>
    </lineage>
</organism>
<sequence length="71" mass="7680">MSNQAAQPTPLKWKSAAAEATVEGEPRHSIECVRHFMVGGSMAKPGQEVQDVPEHMAKLLQRTGRAKLIAA</sequence>
<reference evidence="1" key="1">
    <citation type="submission" date="2022-05" db="EMBL/GenBank/DDBJ databases">
        <title>Halomonas geminus sp. nov. and Halomonas llamarensis sp. nov. isolated from high-altitude salars of the Atacama Desert.</title>
        <authorList>
            <person name="Hintersatz C."/>
            <person name="Rojas L.A."/>
            <person name="Wei T.-S."/>
            <person name="Kutschke S."/>
            <person name="Lehmann F."/>
            <person name="Jain R."/>
            <person name="Pollmann K."/>
        </authorList>
    </citation>
    <scope>NUCLEOTIDE SEQUENCE</scope>
    <source>
        <strain evidence="1">ATCH28</strain>
    </source>
</reference>
<proteinExistence type="predicted"/>
<accession>A0ABT0SWX9</accession>
<keyword evidence="2" id="KW-1185">Reference proteome</keyword>
<comment type="caution">
    <text evidence="1">The sequence shown here is derived from an EMBL/GenBank/DDBJ whole genome shotgun (WGS) entry which is preliminary data.</text>
</comment>
<dbReference type="Proteomes" id="UP001165369">
    <property type="component" value="Unassembled WGS sequence"/>
</dbReference>
<name>A0ABT0SWX9_9GAMM</name>
<dbReference type="EMBL" id="JAMJPK010000001">
    <property type="protein sequence ID" value="MCL7939159.1"/>
    <property type="molecule type" value="Genomic_DNA"/>
</dbReference>
<dbReference type="RefSeq" id="WP_250059169.1">
    <property type="nucleotide sequence ID" value="NZ_JAMJPK010000001.1"/>
</dbReference>
<evidence type="ECO:0000313" key="2">
    <source>
        <dbReference type="Proteomes" id="UP001165369"/>
    </source>
</evidence>
<protein>
    <submittedName>
        <fullName evidence="1">Uncharacterized protein</fullName>
    </submittedName>
</protein>
<evidence type="ECO:0000313" key="1">
    <source>
        <dbReference type="EMBL" id="MCL7939159.1"/>
    </source>
</evidence>